<feature type="transmembrane region" description="Helical" evidence="2">
    <location>
        <begin position="15"/>
        <end position="34"/>
    </location>
</feature>
<dbReference type="Proteomes" id="UP001139006">
    <property type="component" value="Unassembled WGS sequence"/>
</dbReference>
<evidence type="ECO:0000256" key="1">
    <source>
        <dbReference type="SAM" id="MobiDB-lite"/>
    </source>
</evidence>
<sequence length="321" mass="34217">MQHFEKGAVANNKKVIILCTVGVFLIGGTTFGILKYQNSQVKASKVSATVKKVNKNYNDLVSEKNYNKKLKELTNLEKEYKQYLASNNKDSKITTEYQNDIAKGKSYFQEKANSSIKNNTSKKLSDETNDTLTLKIKNLNSTLSKIFNQKGVVYTSREVKSYKTKISKLTDKYSKKANELAEKESSESSSIAASSSSAASSLAASSSAQAASTAASSTSSSTTYAKSTTTSANTGTRTSTTNNTARATTGTTTGSKTSTGTTSSYHSSTTSSKSTGTNTNSGTSNGGQTLNWDNGDKSYDTGNHVENYASDGSDLGGFDIN</sequence>
<keyword evidence="2" id="KW-0812">Transmembrane</keyword>
<dbReference type="AlphaFoldDB" id="A0A9X2FKM9"/>
<evidence type="ECO:0000313" key="4">
    <source>
        <dbReference type="Proteomes" id="UP001139006"/>
    </source>
</evidence>
<reference evidence="3 4" key="1">
    <citation type="journal article" date="2023" name="Int. J. Syst. Evol. Microbiol.">
        <title>Ligilactobacillus ubinensis sp. nov., a novel species isolated from the wild ferment of a durian fruit (Durio zibethinus).</title>
        <authorList>
            <person name="Heng Y.C."/>
            <person name="Menon N."/>
            <person name="Chen B."/>
            <person name="Loo B.Z.L."/>
            <person name="Wong G.W.J."/>
            <person name="Lim A.C.H."/>
            <person name="Silvaraju S."/>
            <person name="Kittelmann S."/>
        </authorList>
    </citation>
    <scope>NUCLEOTIDE SEQUENCE [LARGE SCALE GENOMIC DNA]</scope>
    <source>
        <strain evidence="3 4">WILCCON 0076</strain>
    </source>
</reference>
<keyword evidence="2" id="KW-0472">Membrane</keyword>
<organism evidence="3 4">
    <name type="scientific">Ligilactobacillus ubinensis</name>
    <dbReference type="NCBI Taxonomy" id="2876789"/>
    <lineage>
        <taxon>Bacteria</taxon>
        <taxon>Bacillati</taxon>
        <taxon>Bacillota</taxon>
        <taxon>Bacilli</taxon>
        <taxon>Lactobacillales</taxon>
        <taxon>Lactobacillaceae</taxon>
        <taxon>Ligilactobacillus</taxon>
    </lineage>
</organism>
<feature type="region of interest" description="Disordered" evidence="1">
    <location>
        <begin position="214"/>
        <end position="321"/>
    </location>
</feature>
<comment type="caution">
    <text evidence="3">The sequence shown here is derived from an EMBL/GenBank/DDBJ whole genome shotgun (WGS) entry which is preliminary data.</text>
</comment>
<accession>A0A9X2FKM9</accession>
<dbReference type="EMBL" id="JAIULA010000016">
    <property type="protein sequence ID" value="MCP0887366.1"/>
    <property type="molecule type" value="Genomic_DNA"/>
</dbReference>
<proteinExistence type="predicted"/>
<dbReference type="RefSeq" id="WP_253361142.1">
    <property type="nucleotide sequence ID" value="NZ_JAIULA010000016.1"/>
</dbReference>
<evidence type="ECO:0000313" key="3">
    <source>
        <dbReference type="EMBL" id="MCP0887366.1"/>
    </source>
</evidence>
<keyword evidence="2" id="KW-1133">Transmembrane helix</keyword>
<name>A0A9X2FKM9_9LACO</name>
<evidence type="ECO:0000256" key="2">
    <source>
        <dbReference type="SAM" id="Phobius"/>
    </source>
</evidence>
<keyword evidence="4" id="KW-1185">Reference proteome</keyword>
<protein>
    <submittedName>
        <fullName evidence="3">Uncharacterized protein</fullName>
    </submittedName>
</protein>
<gene>
    <name evidence="3" type="ORF">LB941_08465</name>
</gene>
<feature type="compositionally biased region" description="Low complexity" evidence="1">
    <location>
        <begin position="214"/>
        <end position="287"/>
    </location>
</feature>